<sequence>MRNQMNSLFTNDRKAWANKGAACHARTPGAHRAHRARAPQKETAPKRRIGGVVDQCQCYSAHPQRDAAPIDDRR</sequence>
<evidence type="ECO:0000313" key="3">
    <source>
        <dbReference type="Proteomes" id="UP000054770"/>
    </source>
</evidence>
<proteinExistence type="predicted"/>
<gene>
    <name evidence="2" type="ORF">AWB68_07610</name>
</gene>
<accession>A0A158KWY2</accession>
<name>A0A158KWY2_9BURK</name>
<feature type="compositionally biased region" description="Basic residues" evidence="1">
    <location>
        <begin position="29"/>
        <end position="38"/>
    </location>
</feature>
<dbReference type="Proteomes" id="UP000054770">
    <property type="component" value="Unassembled WGS sequence"/>
</dbReference>
<feature type="region of interest" description="Disordered" evidence="1">
    <location>
        <begin position="25"/>
        <end position="49"/>
    </location>
</feature>
<dbReference type="EMBL" id="FCON02000181">
    <property type="protein sequence ID" value="SAL85233.1"/>
    <property type="molecule type" value="Genomic_DNA"/>
</dbReference>
<protein>
    <submittedName>
        <fullName evidence="2">Uncharacterized protein</fullName>
    </submittedName>
</protein>
<evidence type="ECO:0000256" key="1">
    <source>
        <dbReference type="SAM" id="MobiDB-lite"/>
    </source>
</evidence>
<evidence type="ECO:0000313" key="2">
    <source>
        <dbReference type="EMBL" id="SAL85233.1"/>
    </source>
</evidence>
<comment type="caution">
    <text evidence="2">The sequence shown here is derived from an EMBL/GenBank/DDBJ whole genome shotgun (WGS) entry which is preliminary data.</text>
</comment>
<organism evidence="2 3">
    <name type="scientific">Caballeronia choica</name>
    <dbReference type="NCBI Taxonomy" id="326476"/>
    <lineage>
        <taxon>Bacteria</taxon>
        <taxon>Pseudomonadati</taxon>
        <taxon>Pseudomonadota</taxon>
        <taxon>Betaproteobacteria</taxon>
        <taxon>Burkholderiales</taxon>
        <taxon>Burkholderiaceae</taxon>
        <taxon>Caballeronia</taxon>
    </lineage>
</organism>
<dbReference type="AlphaFoldDB" id="A0A158KWY2"/>
<reference evidence="2" key="1">
    <citation type="submission" date="2016-01" db="EMBL/GenBank/DDBJ databases">
        <authorList>
            <person name="Peeters C."/>
        </authorList>
    </citation>
    <scope>NUCLEOTIDE SEQUENCE [LARGE SCALE GENOMIC DNA]</scope>
    <source>
        <strain evidence="2">LMG 22940</strain>
    </source>
</reference>
<keyword evidence="3" id="KW-1185">Reference proteome</keyword>